<proteinExistence type="predicted"/>
<sequence length="80" mass="9455">MWVDLLTDERGSTDRQKSFSSYVLKQPPMWLREGLTTESKHPDLAEKKQETGICFIQRSVLNQYRMKKPNSRDLCSFLEM</sequence>
<keyword evidence="2" id="KW-1185">Reference proteome</keyword>
<protein>
    <submittedName>
        <fullName evidence="1">Uncharacterized protein</fullName>
    </submittedName>
</protein>
<reference evidence="1 2" key="1">
    <citation type="submission" date="2021-07" db="EMBL/GenBank/DDBJ databases">
        <authorList>
            <person name="Palmer J.M."/>
        </authorList>
    </citation>
    <scope>NUCLEOTIDE SEQUENCE [LARGE SCALE GENOMIC DNA]</scope>
    <source>
        <strain evidence="1 2">AT_MEX2019</strain>
        <tissue evidence="1">Muscle</tissue>
    </source>
</reference>
<gene>
    <name evidence="1" type="ORF">ATANTOWER_011945</name>
</gene>
<name>A0ABU7ASZ9_9TELE</name>
<dbReference type="EMBL" id="JAHUTI010029760">
    <property type="protein sequence ID" value="MED6241372.1"/>
    <property type="molecule type" value="Genomic_DNA"/>
</dbReference>
<organism evidence="1 2">
    <name type="scientific">Ataeniobius toweri</name>
    <dbReference type="NCBI Taxonomy" id="208326"/>
    <lineage>
        <taxon>Eukaryota</taxon>
        <taxon>Metazoa</taxon>
        <taxon>Chordata</taxon>
        <taxon>Craniata</taxon>
        <taxon>Vertebrata</taxon>
        <taxon>Euteleostomi</taxon>
        <taxon>Actinopterygii</taxon>
        <taxon>Neopterygii</taxon>
        <taxon>Teleostei</taxon>
        <taxon>Neoteleostei</taxon>
        <taxon>Acanthomorphata</taxon>
        <taxon>Ovalentaria</taxon>
        <taxon>Atherinomorphae</taxon>
        <taxon>Cyprinodontiformes</taxon>
        <taxon>Goodeidae</taxon>
        <taxon>Ataeniobius</taxon>
    </lineage>
</organism>
<evidence type="ECO:0000313" key="1">
    <source>
        <dbReference type="EMBL" id="MED6241372.1"/>
    </source>
</evidence>
<accession>A0ABU7ASZ9</accession>
<dbReference type="Proteomes" id="UP001345963">
    <property type="component" value="Unassembled WGS sequence"/>
</dbReference>
<comment type="caution">
    <text evidence="1">The sequence shown here is derived from an EMBL/GenBank/DDBJ whole genome shotgun (WGS) entry which is preliminary data.</text>
</comment>
<evidence type="ECO:0000313" key="2">
    <source>
        <dbReference type="Proteomes" id="UP001345963"/>
    </source>
</evidence>